<feature type="domain" description="GH16" evidence="2">
    <location>
        <begin position="41"/>
        <end position="254"/>
    </location>
</feature>
<dbReference type="RefSeq" id="XP_060427849.1">
    <property type="nucleotide sequence ID" value="XM_060578362.1"/>
</dbReference>
<dbReference type="InterPro" id="IPR050546">
    <property type="entry name" value="Glycosyl_Hydrlase_16"/>
</dbReference>
<keyword evidence="4" id="KW-1185">Reference proteome</keyword>
<dbReference type="InterPro" id="IPR000757">
    <property type="entry name" value="Beta-glucanase-like"/>
</dbReference>
<comment type="caution">
    <text evidence="3">The sequence shown here is derived from an EMBL/GenBank/DDBJ whole genome shotgun (WGS) entry which is preliminary data.</text>
</comment>
<feature type="chain" id="PRO_5042508965" evidence="1">
    <location>
        <begin position="24"/>
        <end position="368"/>
    </location>
</feature>
<dbReference type="Proteomes" id="UP001224890">
    <property type="component" value="Unassembled WGS sequence"/>
</dbReference>
<dbReference type="Gene3D" id="2.60.120.200">
    <property type="match status" value="1"/>
</dbReference>
<dbReference type="PROSITE" id="PS51762">
    <property type="entry name" value="GH16_2"/>
    <property type="match status" value="1"/>
</dbReference>
<evidence type="ECO:0000259" key="2">
    <source>
        <dbReference type="PROSITE" id="PS51762"/>
    </source>
</evidence>
<name>A0AAJ0ALG5_9PEZI</name>
<proteinExistence type="predicted"/>
<dbReference type="GeneID" id="85462888"/>
<feature type="signal peptide" evidence="1">
    <location>
        <begin position="1"/>
        <end position="23"/>
    </location>
</feature>
<dbReference type="PANTHER" id="PTHR10963">
    <property type="entry name" value="GLYCOSYL HYDROLASE-RELATED"/>
    <property type="match status" value="1"/>
</dbReference>
<sequence length="368" mass="40954">MLSVMSISGLAASLLLFFPLIEAKVPNVSGFELTWADDSEGRRDALPDPENPRNVRVNGKGSLQITAIRDLNGGWTSSRIKTQRTDFVAQPGGKMRIQASLKTPNMNGHGLGYWPAFWTLGSEYRGNYWNWPYVGEIGIMENPNVGNRIWGVLHCDRNPGGFCDESNGIGNSTSCPNSVCSGNLHTYTIEVDRSARPEILRWFVDGVQYHQVSETQLSEAIWTQTVHKPHFILLNMAMGGGFPDGISALKTPLNSTLSGGTYEADCSQSHRRLFQEIRMLKEDILVLNQFAMIVLENAALPSITATKNYIAKPHIVFLARRAGADTNHKPNTNIREAMQHASGHYGSRSYTILTFEQQLDRQGSFYVY</sequence>
<dbReference type="SUPFAM" id="SSF49899">
    <property type="entry name" value="Concanavalin A-like lectins/glucanases"/>
    <property type="match status" value="1"/>
</dbReference>
<dbReference type="GO" id="GO:0004553">
    <property type="term" value="F:hydrolase activity, hydrolyzing O-glycosyl compounds"/>
    <property type="evidence" value="ECO:0007669"/>
    <property type="project" value="InterPro"/>
</dbReference>
<dbReference type="AlphaFoldDB" id="A0AAJ0ALG5"/>
<reference evidence="3" key="1">
    <citation type="submission" date="2021-06" db="EMBL/GenBank/DDBJ databases">
        <title>Comparative genomics, transcriptomics and evolutionary studies reveal genomic signatures of adaptation to plant cell wall in hemibiotrophic fungi.</title>
        <authorList>
            <consortium name="DOE Joint Genome Institute"/>
            <person name="Baroncelli R."/>
            <person name="Diaz J.F."/>
            <person name="Benocci T."/>
            <person name="Peng M."/>
            <person name="Battaglia E."/>
            <person name="Haridas S."/>
            <person name="Andreopoulos W."/>
            <person name="Labutti K."/>
            <person name="Pangilinan J."/>
            <person name="Floch G.L."/>
            <person name="Makela M.R."/>
            <person name="Henrissat B."/>
            <person name="Grigoriev I.V."/>
            <person name="Crouch J.A."/>
            <person name="De Vries R.P."/>
            <person name="Sukno S.A."/>
            <person name="Thon M.R."/>
        </authorList>
    </citation>
    <scope>NUCLEOTIDE SEQUENCE</scope>
    <source>
        <strain evidence="3">CBS 193.32</strain>
    </source>
</reference>
<dbReference type="GO" id="GO:0005975">
    <property type="term" value="P:carbohydrate metabolic process"/>
    <property type="evidence" value="ECO:0007669"/>
    <property type="project" value="InterPro"/>
</dbReference>
<evidence type="ECO:0000313" key="3">
    <source>
        <dbReference type="EMBL" id="KAK1673846.1"/>
    </source>
</evidence>
<evidence type="ECO:0000313" key="4">
    <source>
        <dbReference type="Proteomes" id="UP001224890"/>
    </source>
</evidence>
<dbReference type="EMBL" id="JAHMHR010000029">
    <property type="protein sequence ID" value="KAK1673846.1"/>
    <property type="molecule type" value="Genomic_DNA"/>
</dbReference>
<keyword evidence="1" id="KW-0732">Signal</keyword>
<gene>
    <name evidence="3" type="ORF">BDP55DRAFT_717066</name>
</gene>
<evidence type="ECO:0000256" key="1">
    <source>
        <dbReference type="SAM" id="SignalP"/>
    </source>
</evidence>
<dbReference type="PANTHER" id="PTHR10963:SF60">
    <property type="entry name" value="GRAM-NEGATIVE BACTERIA-BINDING PROTEIN 1-RELATED"/>
    <property type="match status" value="1"/>
</dbReference>
<accession>A0AAJ0ALG5</accession>
<protein>
    <submittedName>
        <fullName evidence="3">Concanavalin A-like lectin/glucanase domain-containing protein</fullName>
    </submittedName>
</protein>
<organism evidence="3 4">
    <name type="scientific">Colletotrichum godetiae</name>
    <dbReference type="NCBI Taxonomy" id="1209918"/>
    <lineage>
        <taxon>Eukaryota</taxon>
        <taxon>Fungi</taxon>
        <taxon>Dikarya</taxon>
        <taxon>Ascomycota</taxon>
        <taxon>Pezizomycotina</taxon>
        <taxon>Sordariomycetes</taxon>
        <taxon>Hypocreomycetidae</taxon>
        <taxon>Glomerellales</taxon>
        <taxon>Glomerellaceae</taxon>
        <taxon>Colletotrichum</taxon>
        <taxon>Colletotrichum acutatum species complex</taxon>
    </lineage>
</organism>
<dbReference type="InterPro" id="IPR013320">
    <property type="entry name" value="ConA-like_dom_sf"/>
</dbReference>